<comment type="caution">
    <text evidence="8">The sequence shown here is derived from an EMBL/GenBank/DDBJ whole genome shotgun (WGS) entry which is preliminary data.</text>
</comment>
<keyword evidence="9" id="KW-1185">Reference proteome</keyword>
<accession>A0AAW0GH54</accession>
<evidence type="ECO:0000313" key="9">
    <source>
        <dbReference type="Proteomes" id="UP001385951"/>
    </source>
</evidence>
<keyword evidence="2" id="KW-0858">Xylan degradation</keyword>
<evidence type="ECO:0000256" key="7">
    <source>
        <dbReference type="RuleBase" id="RU361238"/>
    </source>
</evidence>
<dbReference type="PANTHER" id="PTHR33938:SF15">
    <property type="entry name" value="FERULOYL ESTERASE B-RELATED"/>
    <property type="match status" value="1"/>
</dbReference>
<dbReference type="PANTHER" id="PTHR33938">
    <property type="entry name" value="FERULOYL ESTERASE B-RELATED"/>
    <property type="match status" value="1"/>
</dbReference>
<dbReference type="GO" id="GO:0030600">
    <property type="term" value="F:feruloyl esterase activity"/>
    <property type="evidence" value="ECO:0007669"/>
    <property type="project" value="UniProtKB-EC"/>
</dbReference>
<keyword evidence="2" id="KW-0624">Polysaccharide degradation</keyword>
<dbReference type="GO" id="GO:0045493">
    <property type="term" value="P:xylan catabolic process"/>
    <property type="evidence" value="ECO:0007669"/>
    <property type="project" value="UniProtKB-KW"/>
</dbReference>
<dbReference type="InterPro" id="IPR011118">
    <property type="entry name" value="Tannase/feruloyl_esterase"/>
</dbReference>
<keyword evidence="1" id="KW-0719">Serine esterase</keyword>
<evidence type="ECO:0000256" key="6">
    <source>
        <dbReference type="ARBA" id="ARBA00034075"/>
    </source>
</evidence>
<gene>
    <name evidence="8" type="ORF">QCA50_006200</name>
</gene>
<evidence type="ECO:0000256" key="1">
    <source>
        <dbReference type="ARBA" id="ARBA00022487"/>
    </source>
</evidence>
<evidence type="ECO:0000256" key="5">
    <source>
        <dbReference type="ARBA" id="ARBA00023157"/>
    </source>
</evidence>
<comment type="catalytic activity">
    <reaction evidence="6">
        <text>feruloyl-polysaccharide + H2O = ferulate + polysaccharide.</text>
        <dbReference type="EC" id="3.1.1.73"/>
    </reaction>
</comment>
<keyword evidence="2" id="KW-0119">Carbohydrate metabolism</keyword>
<dbReference type="Pfam" id="PF07519">
    <property type="entry name" value="Tannase"/>
    <property type="match status" value="1"/>
</dbReference>
<keyword evidence="3" id="KW-0732">Signal</keyword>
<evidence type="ECO:0000256" key="4">
    <source>
        <dbReference type="ARBA" id="ARBA00022801"/>
    </source>
</evidence>
<dbReference type="Proteomes" id="UP001385951">
    <property type="component" value="Unassembled WGS sequence"/>
</dbReference>
<proteinExistence type="inferred from homology"/>
<comment type="similarity">
    <text evidence="7">Belongs to the tannase family.</text>
</comment>
<reference evidence="8 9" key="1">
    <citation type="submission" date="2022-09" db="EMBL/GenBank/DDBJ databases">
        <authorList>
            <person name="Palmer J.M."/>
        </authorList>
    </citation>
    <scope>NUCLEOTIDE SEQUENCE [LARGE SCALE GENOMIC DNA]</scope>
    <source>
        <strain evidence="8 9">DSM 7382</strain>
    </source>
</reference>
<evidence type="ECO:0000256" key="2">
    <source>
        <dbReference type="ARBA" id="ARBA00022651"/>
    </source>
</evidence>
<sequence length="89" mass="9621">MGDGANAFGATFQESMGMPPLAHDAKNDVLEALIRWVEDDVAPERITAVHYENNNVTDGISFTRPICKYPASPRYTSGNPNDAGSFSCV</sequence>
<dbReference type="EMBL" id="JASBNA010000006">
    <property type="protein sequence ID" value="KAK7691097.1"/>
    <property type="molecule type" value="Genomic_DNA"/>
</dbReference>
<evidence type="ECO:0000313" key="8">
    <source>
        <dbReference type="EMBL" id="KAK7691097.1"/>
    </source>
</evidence>
<organism evidence="8 9">
    <name type="scientific">Cerrena zonata</name>
    <dbReference type="NCBI Taxonomy" id="2478898"/>
    <lineage>
        <taxon>Eukaryota</taxon>
        <taxon>Fungi</taxon>
        <taxon>Dikarya</taxon>
        <taxon>Basidiomycota</taxon>
        <taxon>Agaricomycotina</taxon>
        <taxon>Agaricomycetes</taxon>
        <taxon>Polyporales</taxon>
        <taxon>Cerrenaceae</taxon>
        <taxon>Cerrena</taxon>
    </lineage>
</organism>
<dbReference type="EC" id="3.1.1.-" evidence="7"/>
<keyword evidence="5" id="KW-1015">Disulfide bond</keyword>
<evidence type="ECO:0000256" key="3">
    <source>
        <dbReference type="ARBA" id="ARBA00022729"/>
    </source>
</evidence>
<protein>
    <recommendedName>
        <fullName evidence="7">Carboxylic ester hydrolase</fullName>
        <ecNumber evidence="7">3.1.1.-</ecNumber>
    </recommendedName>
</protein>
<name>A0AAW0GH54_9APHY</name>
<dbReference type="AlphaFoldDB" id="A0AAW0GH54"/>
<keyword evidence="4 7" id="KW-0378">Hydrolase</keyword>